<gene>
    <name evidence="2" type="ORF">IPOD504_LOCUS12561</name>
</gene>
<dbReference type="Proteomes" id="UP000837857">
    <property type="component" value="Chromosome 3"/>
</dbReference>
<proteinExistence type="predicted"/>
<evidence type="ECO:0000256" key="1">
    <source>
        <dbReference type="SAM" id="MobiDB-lite"/>
    </source>
</evidence>
<feature type="non-terminal residue" evidence="2">
    <location>
        <position position="1"/>
    </location>
</feature>
<keyword evidence="3" id="KW-1185">Reference proteome</keyword>
<reference evidence="2" key="1">
    <citation type="submission" date="2022-03" db="EMBL/GenBank/DDBJ databases">
        <authorList>
            <person name="Martin H S."/>
        </authorList>
    </citation>
    <scope>NUCLEOTIDE SEQUENCE</scope>
</reference>
<dbReference type="EMBL" id="OW152815">
    <property type="protein sequence ID" value="CAH2063536.1"/>
    <property type="molecule type" value="Genomic_DNA"/>
</dbReference>
<accession>A0ABN8IQS8</accession>
<organism evidence="2 3">
    <name type="scientific">Iphiclides podalirius</name>
    <name type="common">scarce swallowtail</name>
    <dbReference type="NCBI Taxonomy" id="110791"/>
    <lineage>
        <taxon>Eukaryota</taxon>
        <taxon>Metazoa</taxon>
        <taxon>Ecdysozoa</taxon>
        <taxon>Arthropoda</taxon>
        <taxon>Hexapoda</taxon>
        <taxon>Insecta</taxon>
        <taxon>Pterygota</taxon>
        <taxon>Neoptera</taxon>
        <taxon>Endopterygota</taxon>
        <taxon>Lepidoptera</taxon>
        <taxon>Glossata</taxon>
        <taxon>Ditrysia</taxon>
        <taxon>Papilionoidea</taxon>
        <taxon>Papilionidae</taxon>
        <taxon>Papilioninae</taxon>
        <taxon>Iphiclides</taxon>
    </lineage>
</organism>
<sequence>MKMDRRKRISMRGHAHAGSRARNMAANSHPRWRRTYDESIISGDKRFHISNTLRLNKQDVMYPRYRFNALFLAQLSRWHGRM</sequence>
<feature type="region of interest" description="Disordered" evidence="1">
    <location>
        <begin position="1"/>
        <end position="30"/>
    </location>
</feature>
<protein>
    <submittedName>
        <fullName evidence="2">Uncharacterized protein</fullName>
    </submittedName>
</protein>
<feature type="compositionally biased region" description="Basic residues" evidence="1">
    <location>
        <begin position="1"/>
        <end position="19"/>
    </location>
</feature>
<name>A0ABN8IQS8_9NEOP</name>
<evidence type="ECO:0000313" key="3">
    <source>
        <dbReference type="Proteomes" id="UP000837857"/>
    </source>
</evidence>
<evidence type="ECO:0000313" key="2">
    <source>
        <dbReference type="EMBL" id="CAH2063536.1"/>
    </source>
</evidence>